<organism evidence="2 3">
    <name type="scientific">Vreelandella titanicae</name>
    <dbReference type="NCBI Taxonomy" id="664683"/>
    <lineage>
        <taxon>Bacteria</taxon>
        <taxon>Pseudomonadati</taxon>
        <taxon>Pseudomonadota</taxon>
        <taxon>Gammaproteobacteria</taxon>
        <taxon>Oceanospirillales</taxon>
        <taxon>Halomonadaceae</taxon>
        <taxon>Vreelandella</taxon>
    </lineage>
</organism>
<dbReference type="AlphaFoldDB" id="A0AAP9NS79"/>
<dbReference type="InterPro" id="IPR025979">
    <property type="entry name" value="ChrR-like_cupin_dom"/>
</dbReference>
<proteinExistence type="predicted"/>
<evidence type="ECO:0000259" key="1">
    <source>
        <dbReference type="Pfam" id="PF12973"/>
    </source>
</evidence>
<dbReference type="SUPFAM" id="SSF51182">
    <property type="entry name" value="RmlC-like cupins"/>
    <property type="match status" value="1"/>
</dbReference>
<name>A0AAP9NS79_9GAMM</name>
<dbReference type="InterPro" id="IPR014710">
    <property type="entry name" value="RmlC-like_jellyroll"/>
</dbReference>
<dbReference type="Proteomes" id="UP000509761">
    <property type="component" value="Chromosome"/>
</dbReference>
<evidence type="ECO:0000313" key="3">
    <source>
        <dbReference type="Proteomes" id="UP000509761"/>
    </source>
</evidence>
<accession>A0AAP9NS79</accession>
<reference evidence="2 3" key="1">
    <citation type="submission" date="2019-12" db="EMBL/GenBank/DDBJ databases">
        <title>Genome sequencing and assembly of endphytes of Porphyra tenera.</title>
        <authorList>
            <person name="Park J.M."/>
            <person name="Shin R."/>
            <person name="Jo S.H."/>
        </authorList>
    </citation>
    <scope>NUCLEOTIDE SEQUENCE [LARGE SCALE GENOMIC DNA]</scope>
    <source>
        <strain evidence="2 3">GPM3</strain>
    </source>
</reference>
<keyword evidence="3" id="KW-1185">Reference proteome</keyword>
<dbReference type="InterPro" id="IPR011051">
    <property type="entry name" value="RmlC_Cupin_sf"/>
</dbReference>
<protein>
    <recommendedName>
        <fullName evidence="1">ChrR-like cupin domain-containing protein</fullName>
    </recommendedName>
</protein>
<feature type="domain" description="ChrR-like cupin" evidence="1">
    <location>
        <begin position="99"/>
        <end position="187"/>
    </location>
</feature>
<dbReference type="Gene3D" id="2.60.120.10">
    <property type="entry name" value="Jelly Rolls"/>
    <property type="match status" value="1"/>
</dbReference>
<evidence type="ECO:0000313" key="2">
    <source>
        <dbReference type="EMBL" id="QKS27221.1"/>
    </source>
</evidence>
<dbReference type="EMBL" id="CP054580">
    <property type="protein sequence ID" value="QKS27221.1"/>
    <property type="molecule type" value="Genomic_DNA"/>
</dbReference>
<sequence>MHTIQLSRRQATRLRHPLNGESIMVVCSLHAVRRMDRTGLGTRSAFLACAASLLGSLVCIPAYSSDVDQIPPTEGRTYVVPYEAAEARFTPLYADNPNSPQISVLWGNPQTGPSAALFRFPLNYGGRFHSHSAAYHLSLMEGTMKHWDEGQLEADVPIQTAGAYWYQPGGQLHSDNCLSEFCVAFVVFDGAIDSAYAD</sequence>
<gene>
    <name evidence="2" type="ORF">FX987_05042</name>
</gene>
<dbReference type="Pfam" id="PF12973">
    <property type="entry name" value="Cupin_7"/>
    <property type="match status" value="1"/>
</dbReference>